<dbReference type="Proteomes" id="UP000824890">
    <property type="component" value="Unassembled WGS sequence"/>
</dbReference>
<gene>
    <name evidence="2" type="ORF">HID58_077688</name>
</gene>
<feature type="region of interest" description="Disordered" evidence="1">
    <location>
        <begin position="1"/>
        <end position="63"/>
    </location>
</feature>
<protein>
    <submittedName>
        <fullName evidence="2">Uncharacterized protein</fullName>
    </submittedName>
</protein>
<name>A0ABQ7YR45_BRANA</name>
<dbReference type="SUPFAM" id="SSF54001">
    <property type="entry name" value="Cysteine proteinases"/>
    <property type="match status" value="1"/>
</dbReference>
<dbReference type="InterPro" id="IPR038765">
    <property type="entry name" value="Papain-like_cys_pep_sf"/>
</dbReference>
<dbReference type="EMBL" id="JAGKQM010000017">
    <property type="protein sequence ID" value="KAH0870666.1"/>
    <property type="molecule type" value="Genomic_DNA"/>
</dbReference>
<feature type="compositionally biased region" description="Basic residues" evidence="1">
    <location>
        <begin position="1"/>
        <end position="29"/>
    </location>
</feature>
<sequence length="461" mass="52884">MPPKKKQISIQKPRNKKKGKKKAKARKKSACPPVKKREFTQEELDDPLFSDEEDVECEPPRDKDTYMIKHGRSVILAKIPDDVKRRLKNKLSTAITVKCAEENLGLTWTRLKHVIHTEPVDDNLRLSDSAGYLHMYWRTPQLPESFLSDEETGDLMTKVAGFIRDQGQHEMCCFYALSDLISSSAVLHGQLEQYEPLSEMYICQNADPQEYARLKGDHNCDECSFYSALKFAKESRGIPLATAKEMSDKYKTLEQALQRLKTHTVSATLLCYKGWTKKKQLYIGPRERSGMVGLHEVIMLDCVKYQDKMAIKCKSSNEEDIGVDGYIYVDPHVMFIEVGSKMAIKCKSSNGKDVGEDAYIYVDISSCRIKPSRLLFDFYSIDMENGPYEVREVPCSSALVDEERKKSDPAKFRKKGNRHPICEIHRHRRNKPSPRSLTPAPMTDTRFRLGHRRPQTAYANL</sequence>
<dbReference type="Gene3D" id="3.90.70.10">
    <property type="entry name" value="Cysteine proteinases"/>
    <property type="match status" value="1"/>
</dbReference>
<evidence type="ECO:0000256" key="1">
    <source>
        <dbReference type="SAM" id="MobiDB-lite"/>
    </source>
</evidence>
<organism evidence="2 3">
    <name type="scientific">Brassica napus</name>
    <name type="common">Rape</name>
    <dbReference type="NCBI Taxonomy" id="3708"/>
    <lineage>
        <taxon>Eukaryota</taxon>
        <taxon>Viridiplantae</taxon>
        <taxon>Streptophyta</taxon>
        <taxon>Embryophyta</taxon>
        <taxon>Tracheophyta</taxon>
        <taxon>Spermatophyta</taxon>
        <taxon>Magnoliopsida</taxon>
        <taxon>eudicotyledons</taxon>
        <taxon>Gunneridae</taxon>
        <taxon>Pentapetalae</taxon>
        <taxon>rosids</taxon>
        <taxon>malvids</taxon>
        <taxon>Brassicales</taxon>
        <taxon>Brassicaceae</taxon>
        <taxon>Brassiceae</taxon>
        <taxon>Brassica</taxon>
    </lineage>
</organism>
<evidence type="ECO:0000313" key="2">
    <source>
        <dbReference type="EMBL" id="KAH0870666.1"/>
    </source>
</evidence>
<feature type="region of interest" description="Disordered" evidence="1">
    <location>
        <begin position="427"/>
        <end position="461"/>
    </location>
</feature>
<keyword evidence="3" id="KW-1185">Reference proteome</keyword>
<evidence type="ECO:0000313" key="3">
    <source>
        <dbReference type="Proteomes" id="UP000824890"/>
    </source>
</evidence>
<comment type="caution">
    <text evidence="2">The sequence shown here is derived from an EMBL/GenBank/DDBJ whole genome shotgun (WGS) entry which is preliminary data.</text>
</comment>
<proteinExistence type="predicted"/>
<reference evidence="2 3" key="1">
    <citation type="submission" date="2021-05" db="EMBL/GenBank/DDBJ databases">
        <title>Genome Assembly of Synthetic Allotetraploid Brassica napus Reveals Homoeologous Exchanges between Subgenomes.</title>
        <authorList>
            <person name="Davis J.T."/>
        </authorList>
    </citation>
    <scope>NUCLEOTIDE SEQUENCE [LARGE SCALE GENOMIC DNA]</scope>
    <source>
        <strain evidence="3">cv. Da-Ae</strain>
        <tissue evidence="2">Seedling</tissue>
    </source>
</reference>
<feature type="compositionally biased region" description="Acidic residues" evidence="1">
    <location>
        <begin position="41"/>
        <end position="57"/>
    </location>
</feature>
<accession>A0ABQ7YR45</accession>